<gene>
    <name evidence="2" type="ordered locus">BcerKBAB4_5320</name>
</gene>
<dbReference type="RefSeq" id="WP_012260051.1">
    <property type="nucleotide sequence ID" value="NC_010182.1"/>
</dbReference>
<reference evidence="2 3" key="1">
    <citation type="journal article" date="2008" name="Chem. Biol. Interact.">
        <title>Extending the Bacillus cereus group genomics to putative food-borne pathogens of different toxicity.</title>
        <authorList>
            <person name="Lapidus A."/>
            <person name="Goltsman E."/>
            <person name="Auger S."/>
            <person name="Galleron N."/>
            <person name="Segurens B."/>
            <person name="Dossat C."/>
            <person name="Land M.L."/>
            <person name="Broussolle V."/>
            <person name="Brillard J."/>
            <person name="Guinebretiere M.H."/>
            <person name="Sanchis V."/>
            <person name="Nguen-The C."/>
            <person name="Lereclus D."/>
            <person name="Richardson P."/>
            <person name="Wincker P."/>
            <person name="Weissenbach J."/>
            <person name="Ehrlich S.D."/>
            <person name="Sorokin A."/>
        </authorList>
    </citation>
    <scope>NUCLEOTIDE SEQUENCE [LARGE SCALE GENOMIC DNA]</scope>
    <source>
        <strain evidence="2 3">KBAB4</strain>
        <plasmid evidence="2 3">pBWB403</plasmid>
    </source>
</reference>
<proteinExistence type="predicted"/>
<organism evidence="2 3">
    <name type="scientific">Bacillus mycoides (strain KBAB4)</name>
    <name type="common">Bacillus weihenstephanensis</name>
    <dbReference type="NCBI Taxonomy" id="315730"/>
    <lineage>
        <taxon>Bacteria</taxon>
        <taxon>Bacillati</taxon>
        <taxon>Bacillota</taxon>
        <taxon>Bacilli</taxon>
        <taxon>Bacillales</taxon>
        <taxon>Bacillaceae</taxon>
        <taxon>Bacillus</taxon>
        <taxon>Bacillus cereus group</taxon>
    </lineage>
</organism>
<geneLocation type="plasmid" evidence="2 3">
    <name>pBWB403</name>
</geneLocation>
<accession>A9VVJ9</accession>
<feature type="region of interest" description="Disordered" evidence="1">
    <location>
        <begin position="62"/>
        <end position="89"/>
    </location>
</feature>
<dbReference type="HOGENOM" id="CLU_2491201_0_0_9"/>
<name>A9VVJ9_BACMK</name>
<evidence type="ECO:0000313" key="2">
    <source>
        <dbReference type="EMBL" id="ABY46814.1"/>
    </source>
</evidence>
<dbReference type="Proteomes" id="UP000002154">
    <property type="component" value="Plasmid pBWB403"/>
</dbReference>
<protein>
    <submittedName>
        <fullName evidence="2">Uncharacterized protein</fullName>
    </submittedName>
</protein>
<sequence>MAVKQHSFKCNTTNPDEKMINDFLEGKPTQYHVIEAMKVYVRMENAKQTAIDNMISSIETGLFSQGNREQGTETKPPKSSNDDIEEFEL</sequence>
<keyword evidence="2" id="KW-0614">Plasmid</keyword>
<dbReference type="AlphaFoldDB" id="A9VVJ9"/>
<dbReference type="EMBL" id="CP000906">
    <property type="protein sequence ID" value="ABY46814.1"/>
    <property type="molecule type" value="Genomic_DNA"/>
</dbReference>
<dbReference type="KEGG" id="bwe:BcerKBAB4_5320"/>
<evidence type="ECO:0000256" key="1">
    <source>
        <dbReference type="SAM" id="MobiDB-lite"/>
    </source>
</evidence>
<evidence type="ECO:0000313" key="3">
    <source>
        <dbReference type="Proteomes" id="UP000002154"/>
    </source>
</evidence>